<protein>
    <submittedName>
        <fullName evidence="2">DUF2934 domain-containing protein</fullName>
    </submittedName>
</protein>
<evidence type="ECO:0000313" key="2">
    <source>
        <dbReference type="EMBL" id="WFR98529.1"/>
    </source>
</evidence>
<feature type="region of interest" description="Disordered" evidence="1">
    <location>
        <begin position="59"/>
        <end position="78"/>
    </location>
</feature>
<reference evidence="3" key="2">
    <citation type="journal article" date="2023" name="MicrobiologyOpen">
        <title>Genomics of the tumorigenes clade of the family Rhizobiaceae and description of Rhizobium rhododendri sp. nov.</title>
        <authorList>
            <person name="Kuzmanovic N."/>
            <person name="diCenzo G.C."/>
            <person name="Bunk B."/>
            <person name="Sproeer C."/>
            <person name="Fruehling A."/>
            <person name="Neumann-Schaal M."/>
            <person name="Overmann J."/>
            <person name="Smalla K."/>
        </authorList>
    </citation>
    <scope>NUCLEOTIDE SEQUENCE [LARGE SCALE GENOMIC DNA]</scope>
    <source>
        <strain evidence="3">1078</strain>
        <plasmid evidence="3">unnamed1</plasmid>
    </source>
</reference>
<reference evidence="2 3" key="1">
    <citation type="journal article" date="2018" name="Sci. Rep.">
        <title>Rhizobium tumorigenes sp. nov., a novel plant tumorigenic bacterium isolated from cane gall tumors on thornless blackberry.</title>
        <authorList>
            <person name="Kuzmanovi N."/>
            <person name="Smalla K."/>
            <person name="Gronow S."/>
            <person name="PuBawska J."/>
        </authorList>
    </citation>
    <scope>NUCLEOTIDE SEQUENCE [LARGE SCALE GENOMIC DNA]</scope>
    <source>
        <strain evidence="2 3">1078</strain>
    </source>
</reference>
<evidence type="ECO:0000256" key="1">
    <source>
        <dbReference type="SAM" id="MobiDB-lite"/>
    </source>
</evidence>
<dbReference type="InterPro" id="IPR021327">
    <property type="entry name" value="DUF2934"/>
</dbReference>
<organism evidence="2 3">
    <name type="scientific">Rhizobium tumorigenes</name>
    <dbReference type="NCBI Taxonomy" id="2041385"/>
    <lineage>
        <taxon>Bacteria</taxon>
        <taxon>Pseudomonadati</taxon>
        <taxon>Pseudomonadota</taxon>
        <taxon>Alphaproteobacteria</taxon>
        <taxon>Hyphomicrobiales</taxon>
        <taxon>Rhizobiaceae</taxon>
        <taxon>Rhizobium/Agrobacterium group</taxon>
        <taxon>Rhizobium</taxon>
    </lineage>
</organism>
<gene>
    <name evidence="2" type="ORF">PR017_24765</name>
</gene>
<dbReference type="AlphaFoldDB" id="A0AAF1KX02"/>
<dbReference type="EMBL" id="CP117258">
    <property type="protein sequence ID" value="WFR98529.1"/>
    <property type="molecule type" value="Genomic_DNA"/>
</dbReference>
<proteinExistence type="predicted"/>
<name>A0AAF1KX02_9HYPH</name>
<sequence length="78" mass="8985">MNIDRDGWISKRAYSLWEEAGRPHGMDHHNWCRAVAEYELMMKTRASADGAEILQFRARARDGHPGTRFRPQQSATGQ</sequence>
<evidence type="ECO:0000313" key="3">
    <source>
        <dbReference type="Proteomes" id="UP000249499"/>
    </source>
</evidence>
<keyword evidence="2" id="KW-0614">Plasmid</keyword>
<geneLocation type="plasmid" evidence="2 3">
    <name>unnamed1</name>
</geneLocation>
<dbReference type="Proteomes" id="UP000249499">
    <property type="component" value="Plasmid unnamed1"/>
</dbReference>
<keyword evidence="3" id="KW-1185">Reference proteome</keyword>
<dbReference type="KEGG" id="rtu:PR017_24765"/>
<dbReference type="RefSeq" id="WP_111221598.1">
    <property type="nucleotide sequence ID" value="NZ_CP117258.1"/>
</dbReference>
<dbReference type="Pfam" id="PF11154">
    <property type="entry name" value="DUF2934"/>
    <property type="match status" value="1"/>
</dbReference>
<accession>A0AAF1KX02</accession>